<dbReference type="SUPFAM" id="SSF57850">
    <property type="entry name" value="RING/U-box"/>
    <property type="match status" value="1"/>
</dbReference>
<evidence type="ECO:0000259" key="1">
    <source>
        <dbReference type="Pfam" id="PF14569"/>
    </source>
</evidence>
<reference evidence="2 3" key="1">
    <citation type="journal article" date="2018" name="Front. Plant Sci.">
        <title>Red Clover (Trifolium pratense) and Zigzag Clover (T. medium) - A Picture of Genomic Similarities and Differences.</title>
        <authorList>
            <person name="Dluhosova J."/>
            <person name="Istvanek J."/>
            <person name="Nedelnik J."/>
            <person name="Repkova J."/>
        </authorList>
    </citation>
    <scope>NUCLEOTIDE SEQUENCE [LARGE SCALE GENOMIC DNA]</scope>
    <source>
        <strain evidence="3">cv. 10/8</strain>
        <tissue evidence="2">Leaf</tissue>
    </source>
</reference>
<accession>A0A392PI41</accession>
<proteinExistence type="predicted"/>
<evidence type="ECO:0000313" key="2">
    <source>
        <dbReference type="EMBL" id="MCI11474.1"/>
    </source>
</evidence>
<dbReference type="Gene3D" id="3.30.40.10">
    <property type="entry name" value="Zinc/RING finger domain, C3HC4 (zinc finger)"/>
    <property type="match status" value="1"/>
</dbReference>
<protein>
    <submittedName>
        <fullName evidence="2">Cellulose synthase A catalytic subunit 2</fullName>
    </submittedName>
</protein>
<feature type="non-terminal residue" evidence="2">
    <location>
        <position position="1"/>
    </location>
</feature>
<dbReference type="Pfam" id="PF14569">
    <property type="entry name" value="zf-UDP"/>
    <property type="match status" value="1"/>
</dbReference>
<organism evidence="2 3">
    <name type="scientific">Trifolium medium</name>
    <dbReference type="NCBI Taxonomy" id="97028"/>
    <lineage>
        <taxon>Eukaryota</taxon>
        <taxon>Viridiplantae</taxon>
        <taxon>Streptophyta</taxon>
        <taxon>Embryophyta</taxon>
        <taxon>Tracheophyta</taxon>
        <taxon>Spermatophyta</taxon>
        <taxon>Magnoliopsida</taxon>
        <taxon>eudicotyledons</taxon>
        <taxon>Gunneridae</taxon>
        <taxon>Pentapetalae</taxon>
        <taxon>rosids</taxon>
        <taxon>fabids</taxon>
        <taxon>Fabales</taxon>
        <taxon>Fabaceae</taxon>
        <taxon>Papilionoideae</taxon>
        <taxon>50 kb inversion clade</taxon>
        <taxon>NPAAA clade</taxon>
        <taxon>Hologalegina</taxon>
        <taxon>IRL clade</taxon>
        <taxon>Trifolieae</taxon>
        <taxon>Trifolium</taxon>
    </lineage>
</organism>
<dbReference type="AlphaFoldDB" id="A0A392PI41"/>
<sequence length="59" mass="6600">FKYVQELSGQICQICGDGIEITENGDPFVACNECAFPVCRPCYEYERAEGNQACPQCMQ</sequence>
<dbReference type="InterPro" id="IPR027934">
    <property type="entry name" value="CES_Znf_RING"/>
</dbReference>
<keyword evidence="3" id="KW-1185">Reference proteome</keyword>
<name>A0A392PI41_9FABA</name>
<comment type="caution">
    <text evidence="2">The sequence shown here is derived from an EMBL/GenBank/DDBJ whole genome shotgun (WGS) entry which is preliminary data.</text>
</comment>
<dbReference type="Proteomes" id="UP000265520">
    <property type="component" value="Unassembled WGS sequence"/>
</dbReference>
<dbReference type="EMBL" id="LXQA010080288">
    <property type="protein sequence ID" value="MCI11474.1"/>
    <property type="molecule type" value="Genomic_DNA"/>
</dbReference>
<evidence type="ECO:0000313" key="3">
    <source>
        <dbReference type="Proteomes" id="UP000265520"/>
    </source>
</evidence>
<dbReference type="InterPro" id="IPR013083">
    <property type="entry name" value="Znf_RING/FYVE/PHD"/>
</dbReference>
<feature type="domain" description="Cellulose synthase RING-type zinc finger" evidence="1">
    <location>
        <begin position="3"/>
        <end position="57"/>
    </location>
</feature>